<dbReference type="AlphaFoldDB" id="A0A853BPJ7"/>
<protein>
    <submittedName>
        <fullName evidence="1">Uncharacterized protein</fullName>
    </submittedName>
</protein>
<proteinExistence type="predicted"/>
<organism evidence="1 2">
    <name type="scientific">Streptomonospora nanhaiensis</name>
    <dbReference type="NCBI Taxonomy" id="1323731"/>
    <lineage>
        <taxon>Bacteria</taxon>
        <taxon>Bacillati</taxon>
        <taxon>Actinomycetota</taxon>
        <taxon>Actinomycetes</taxon>
        <taxon>Streptosporangiales</taxon>
        <taxon>Nocardiopsidaceae</taxon>
        <taxon>Streptomonospora</taxon>
    </lineage>
</organism>
<evidence type="ECO:0000313" key="2">
    <source>
        <dbReference type="Proteomes" id="UP000575985"/>
    </source>
</evidence>
<dbReference type="Proteomes" id="UP000575985">
    <property type="component" value="Unassembled WGS sequence"/>
</dbReference>
<evidence type="ECO:0000313" key="1">
    <source>
        <dbReference type="EMBL" id="NYI96910.1"/>
    </source>
</evidence>
<dbReference type="EMBL" id="JACCFO010000001">
    <property type="protein sequence ID" value="NYI96910.1"/>
    <property type="molecule type" value="Genomic_DNA"/>
</dbReference>
<keyword evidence="2" id="KW-1185">Reference proteome</keyword>
<gene>
    <name evidence="1" type="ORF">HNR12_003187</name>
</gene>
<dbReference type="RefSeq" id="WP_179768190.1">
    <property type="nucleotide sequence ID" value="NZ_JACCFO010000001.1"/>
</dbReference>
<sequence length="89" mass="9763">MERLWDVDPTAGFKRRLGKTAAELDKSRVDDDCPEIWELDNGDIAVVGRDATARFADRLPSGVRIGADERLVVIPGVMLRSAKPDIADA</sequence>
<name>A0A853BPJ7_9ACTN</name>
<comment type="caution">
    <text evidence="1">The sequence shown here is derived from an EMBL/GenBank/DDBJ whole genome shotgun (WGS) entry which is preliminary data.</text>
</comment>
<accession>A0A853BPJ7</accession>
<reference evidence="1 2" key="1">
    <citation type="submission" date="2020-07" db="EMBL/GenBank/DDBJ databases">
        <title>Sequencing the genomes of 1000 actinobacteria strains.</title>
        <authorList>
            <person name="Klenk H.-P."/>
        </authorList>
    </citation>
    <scope>NUCLEOTIDE SEQUENCE [LARGE SCALE GENOMIC DNA]</scope>
    <source>
        <strain evidence="1 2">DSM 45927</strain>
    </source>
</reference>